<dbReference type="Proteomes" id="UP001153269">
    <property type="component" value="Unassembled WGS sequence"/>
</dbReference>
<feature type="region of interest" description="Disordered" evidence="1">
    <location>
        <begin position="80"/>
        <end position="99"/>
    </location>
</feature>
<accession>A0A9N7VHY0</accession>
<protein>
    <submittedName>
        <fullName evidence="2">Uncharacterized protein</fullName>
    </submittedName>
</protein>
<keyword evidence="3" id="KW-1185">Reference proteome</keyword>
<comment type="caution">
    <text evidence="2">The sequence shown here is derived from an EMBL/GenBank/DDBJ whole genome shotgun (WGS) entry which is preliminary data.</text>
</comment>
<dbReference type="AlphaFoldDB" id="A0A9N7VHY0"/>
<reference evidence="2" key="1">
    <citation type="submission" date="2020-03" db="EMBL/GenBank/DDBJ databases">
        <authorList>
            <person name="Weist P."/>
        </authorList>
    </citation>
    <scope>NUCLEOTIDE SEQUENCE</scope>
</reference>
<gene>
    <name evidence="2" type="ORF">PLEPLA_LOCUS37691</name>
</gene>
<evidence type="ECO:0000313" key="2">
    <source>
        <dbReference type="EMBL" id="CAB1450005.1"/>
    </source>
</evidence>
<proteinExistence type="predicted"/>
<dbReference type="EMBL" id="CADEAL010004036">
    <property type="protein sequence ID" value="CAB1450005.1"/>
    <property type="molecule type" value="Genomic_DNA"/>
</dbReference>
<evidence type="ECO:0000256" key="1">
    <source>
        <dbReference type="SAM" id="MobiDB-lite"/>
    </source>
</evidence>
<evidence type="ECO:0000313" key="3">
    <source>
        <dbReference type="Proteomes" id="UP001153269"/>
    </source>
</evidence>
<organism evidence="2 3">
    <name type="scientific">Pleuronectes platessa</name>
    <name type="common">European plaice</name>
    <dbReference type="NCBI Taxonomy" id="8262"/>
    <lineage>
        <taxon>Eukaryota</taxon>
        <taxon>Metazoa</taxon>
        <taxon>Chordata</taxon>
        <taxon>Craniata</taxon>
        <taxon>Vertebrata</taxon>
        <taxon>Euteleostomi</taxon>
        <taxon>Actinopterygii</taxon>
        <taxon>Neopterygii</taxon>
        <taxon>Teleostei</taxon>
        <taxon>Neoteleostei</taxon>
        <taxon>Acanthomorphata</taxon>
        <taxon>Carangaria</taxon>
        <taxon>Pleuronectiformes</taxon>
        <taxon>Pleuronectoidei</taxon>
        <taxon>Pleuronectidae</taxon>
        <taxon>Pleuronectes</taxon>
    </lineage>
</organism>
<sequence length="99" mass="11605">MWCVAPVNLWLTPDVRVLLRLPMFKGFTLTGIRTPYVSNRKLTFTHRRVISYDYIELSELNCADKIGQAVDGDREEIKERMAKGQEKVSKKEEREDMWG</sequence>
<name>A0A9N7VHY0_PLEPL</name>